<name>A0A4Z2ISU9_9TELE</name>
<keyword evidence="3" id="KW-1185">Reference proteome</keyword>
<evidence type="ECO:0000313" key="2">
    <source>
        <dbReference type="EMBL" id="TNN81060.1"/>
    </source>
</evidence>
<dbReference type="Proteomes" id="UP000314294">
    <property type="component" value="Unassembled WGS sequence"/>
</dbReference>
<feature type="region of interest" description="Disordered" evidence="1">
    <location>
        <begin position="89"/>
        <end position="114"/>
    </location>
</feature>
<protein>
    <submittedName>
        <fullName evidence="2">Uncharacterized protein</fullName>
    </submittedName>
</protein>
<accession>A0A4Z2ISU9</accession>
<proteinExistence type="predicted"/>
<sequence>MHPQCIHNAHFYDAAHKARTRPPRCDEWRLQSEGLPGSCGDTAPIRAQRDSSSRAQSILQVRPHTFGWLDISMSEESMSYMPFPSGPLSVGVNRGGQEDEEEEEGDSQESFILV</sequence>
<evidence type="ECO:0000256" key="1">
    <source>
        <dbReference type="SAM" id="MobiDB-lite"/>
    </source>
</evidence>
<organism evidence="2 3">
    <name type="scientific">Liparis tanakae</name>
    <name type="common">Tanaka's snailfish</name>
    <dbReference type="NCBI Taxonomy" id="230148"/>
    <lineage>
        <taxon>Eukaryota</taxon>
        <taxon>Metazoa</taxon>
        <taxon>Chordata</taxon>
        <taxon>Craniata</taxon>
        <taxon>Vertebrata</taxon>
        <taxon>Euteleostomi</taxon>
        <taxon>Actinopterygii</taxon>
        <taxon>Neopterygii</taxon>
        <taxon>Teleostei</taxon>
        <taxon>Neoteleostei</taxon>
        <taxon>Acanthomorphata</taxon>
        <taxon>Eupercaria</taxon>
        <taxon>Perciformes</taxon>
        <taxon>Cottioidei</taxon>
        <taxon>Cottales</taxon>
        <taxon>Liparidae</taxon>
        <taxon>Liparis</taxon>
    </lineage>
</organism>
<gene>
    <name evidence="2" type="ORF">EYF80_008716</name>
</gene>
<dbReference type="AlphaFoldDB" id="A0A4Z2ISU9"/>
<dbReference type="EMBL" id="SRLO01000049">
    <property type="protein sequence ID" value="TNN81060.1"/>
    <property type="molecule type" value="Genomic_DNA"/>
</dbReference>
<comment type="caution">
    <text evidence="2">The sequence shown here is derived from an EMBL/GenBank/DDBJ whole genome shotgun (WGS) entry which is preliminary data.</text>
</comment>
<evidence type="ECO:0000313" key="3">
    <source>
        <dbReference type="Proteomes" id="UP000314294"/>
    </source>
</evidence>
<reference evidence="2 3" key="1">
    <citation type="submission" date="2019-03" db="EMBL/GenBank/DDBJ databases">
        <title>First draft genome of Liparis tanakae, snailfish: a comprehensive survey of snailfish specific genes.</title>
        <authorList>
            <person name="Kim W."/>
            <person name="Song I."/>
            <person name="Jeong J.-H."/>
            <person name="Kim D."/>
            <person name="Kim S."/>
            <person name="Ryu S."/>
            <person name="Song J.Y."/>
            <person name="Lee S.K."/>
        </authorList>
    </citation>
    <scope>NUCLEOTIDE SEQUENCE [LARGE SCALE GENOMIC DNA]</scope>
    <source>
        <tissue evidence="2">Muscle</tissue>
    </source>
</reference>
<feature type="compositionally biased region" description="Acidic residues" evidence="1">
    <location>
        <begin position="98"/>
        <end position="107"/>
    </location>
</feature>